<dbReference type="NCBIfam" id="NF038403">
    <property type="entry name" value="perm_prefix_1"/>
    <property type="match status" value="1"/>
</dbReference>
<dbReference type="NCBIfam" id="TIGR03434">
    <property type="entry name" value="ADOP"/>
    <property type="match status" value="1"/>
</dbReference>
<feature type="transmembrane region" description="Helical" evidence="7">
    <location>
        <begin position="774"/>
        <end position="795"/>
    </location>
</feature>
<keyword evidence="4 7" id="KW-1133">Transmembrane helix</keyword>
<evidence type="ECO:0000256" key="3">
    <source>
        <dbReference type="ARBA" id="ARBA00022692"/>
    </source>
</evidence>
<feature type="transmembrane region" description="Helical" evidence="7">
    <location>
        <begin position="344"/>
        <end position="368"/>
    </location>
</feature>
<dbReference type="GO" id="GO:0022857">
    <property type="term" value="F:transmembrane transporter activity"/>
    <property type="evidence" value="ECO:0007669"/>
    <property type="project" value="TreeGrafter"/>
</dbReference>
<dbReference type="Pfam" id="PF12704">
    <property type="entry name" value="MacB_PCD"/>
    <property type="match status" value="2"/>
</dbReference>
<dbReference type="GO" id="GO:0005886">
    <property type="term" value="C:plasma membrane"/>
    <property type="evidence" value="ECO:0007669"/>
    <property type="project" value="UniProtKB-SubCell"/>
</dbReference>
<evidence type="ECO:0000313" key="10">
    <source>
        <dbReference type="EMBL" id="RXS94446.1"/>
    </source>
</evidence>
<dbReference type="PANTHER" id="PTHR30572">
    <property type="entry name" value="MEMBRANE COMPONENT OF TRANSPORTER-RELATED"/>
    <property type="match status" value="1"/>
</dbReference>
<feature type="transmembrane region" description="Helical" evidence="7">
    <location>
        <begin position="860"/>
        <end position="879"/>
    </location>
</feature>
<dbReference type="Pfam" id="PF02687">
    <property type="entry name" value="FtsX"/>
    <property type="match status" value="2"/>
</dbReference>
<dbReference type="EMBL" id="SDMK01000003">
    <property type="protein sequence ID" value="RXS94446.1"/>
    <property type="molecule type" value="Genomic_DNA"/>
</dbReference>
<accession>A0A4Q1SBF3</accession>
<name>A0A4Q1SBF3_9BACT</name>
<dbReference type="InterPro" id="IPR050250">
    <property type="entry name" value="Macrolide_Exporter_MacB"/>
</dbReference>
<evidence type="ECO:0000256" key="7">
    <source>
        <dbReference type="SAM" id="Phobius"/>
    </source>
</evidence>
<evidence type="ECO:0000259" key="9">
    <source>
        <dbReference type="Pfam" id="PF12704"/>
    </source>
</evidence>
<protein>
    <submittedName>
        <fullName evidence="10">ABC transporter permease</fullName>
    </submittedName>
</protein>
<feature type="transmembrane region" description="Helical" evidence="7">
    <location>
        <begin position="85"/>
        <end position="107"/>
    </location>
</feature>
<dbReference type="AlphaFoldDB" id="A0A4Q1SBF3"/>
<keyword evidence="3 7" id="KW-0812">Transmembrane</keyword>
<dbReference type="InterPro" id="IPR017800">
    <property type="entry name" value="ADOP"/>
</dbReference>
<keyword evidence="2" id="KW-1003">Cell membrane</keyword>
<feature type="domain" description="MacB-like periplasmic core" evidence="9">
    <location>
        <begin position="90"/>
        <end position="306"/>
    </location>
</feature>
<dbReference type="InterPro" id="IPR025857">
    <property type="entry name" value="MacB_PCD"/>
</dbReference>
<dbReference type="PANTHER" id="PTHR30572:SF4">
    <property type="entry name" value="ABC TRANSPORTER PERMEASE YTRF"/>
    <property type="match status" value="1"/>
</dbReference>
<keyword evidence="11" id="KW-1185">Reference proteome</keyword>
<evidence type="ECO:0000256" key="1">
    <source>
        <dbReference type="ARBA" id="ARBA00004651"/>
    </source>
</evidence>
<dbReference type="OrthoDB" id="108200at2"/>
<comment type="similarity">
    <text evidence="6">Belongs to the ABC-4 integral membrane protein family.</text>
</comment>
<organism evidence="10 11">
    <name type="scientific">Silvibacterium dinghuense</name>
    <dbReference type="NCBI Taxonomy" id="1560006"/>
    <lineage>
        <taxon>Bacteria</taxon>
        <taxon>Pseudomonadati</taxon>
        <taxon>Acidobacteriota</taxon>
        <taxon>Terriglobia</taxon>
        <taxon>Terriglobales</taxon>
        <taxon>Acidobacteriaceae</taxon>
        <taxon>Silvibacterium</taxon>
    </lineage>
</organism>
<feature type="transmembrane region" description="Helical" evidence="7">
    <location>
        <begin position="441"/>
        <end position="465"/>
    </location>
</feature>
<evidence type="ECO:0000256" key="5">
    <source>
        <dbReference type="ARBA" id="ARBA00023136"/>
    </source>
</evidence>
<comment type="subcellular location">
    <subcellularLocation>
        <location evidence="1">Cell membrane</location>
        <topology evidence="1">Multi-pass membrane protein</topology>
    </subcellularLocation>
</comment>
<feature type="domain" description="ABC3 transporter permease C-terminal" evidence="8">
    <location>
        <begin position="351"/>
        <end position="457"/>
    </location>
</feature>
<evidence type="ECO:0000313" key="11">
    <source>
        <dbReference type="Proteomes" id="UP000290253"/>
    </source>
</evidence>
<gene>
    <name evidence="10" type="ORF">ESZ00_15345</name>
</gene>
<evidence type="ECO:0000256" key="6">
    <source>
        <dbReference type="ARBA" id="ARBA00038076"/>
    </source>
</evidence>
<dbReference type="InterPro" id="IPR003838">
    <property type="entry name" value="ABC3_permease_C"/>
</dbReference>
<evidence type="ECO:0000256" key="2">
    <source>
        <dbReference type="ARBA" id="ARBA00022475"/>
    </source>
</evidence>
<reference evidence="10 11" key="1">
    <citation type="journal article" date="2016" name="Int. J. Syst. Evol. Microbiol.">
        <title>Acidipila dinghuensis sp. nov., an acidobacterium isolated from forest soil.</title>
        <authorList>
            <person name="Jiang Y.W."/>
            <person name="Wang J."/>
            <person name="Chen M.H."/>
            <person name="Lv Y.Y."/>
            <person name="Qiu L.H."/>
        </authorList>
    </citation>
    <scope>NUCLEOTIDE SEQUENCE [LARGE SCALE GENOMIC DNA]</scope>
    <source>
        <strain evidence="10 11">DHOF10</strain>
    </source>
</reference>
<evidence type="ECO:0000259" key="8">
    <source>
        <dbReference type="Pfam" id="PF02687"/>
    </source>
</evidence>
<comment type="caution">
    <text evidence="10">The sequence shown here is derived from an EMBL/GenBank/DDBJ whole genome shotgun (WGS) entry which is preliminary data.</text>
</comment>
<feature type="transmembrane region" description="Helical" evidence="7">
    <location>
        <begin position="400"/>
        <end position="421"/>
    </location>
</feature>
<keyword evidence="5 7" id="KW-0472">Membrane</keyword>
<feature type="domain" description="ABC3 transporter permease C-terminal" evidence="8">
    <location>
        <begin position="774"/>
        <end position="887"/>
    </location>
</feature>
<proteinExistence type="inferred from homology"/>
<sequence length="894" mass="95789">MAWFFGEKRKQDLEDELASHLAMAAAERRAAGENVTEADTNARRELGNAALVQEATRASWGWLRVERVVQDLRYALRQMRRSPGFAASVIGTLALGIGAATAMFTVVDHVMLQPLPYKDAGRLVKLSAGGGMFQYSPTYQDISAWQQRLKSYEGIAFSSSTNGRSFLETGDSATQISMTNVSANLFSLLGVSPLIGPGLPSGPESFAKTARDSDVVLGYSTWQALFHGDQNVIGKTAKINGKSYLIVGVMPRGFFYPDRRDLSPVWVPVTLGDKDRESNVNSRYYATIARLKPGVKIESALAELTAVQAQLVKNVGNHDWQESAKHVKVERYEEGLISKDERGALLALLGASGVLWLIACVNATNLLLARASARQREIAMRGALGAGRTRLLQQMVIEGLVLSGAASLIGAGMAMLAVRVFQHALKQSLPLAVPALPSVTVMVTLAGLTLFSAVLASVWPALIAVSAPIEPVLRQGGQQGGVSRGQQRLRGGLVVAEIAMSLALLACCGLLLRTIYALRQVPLGFRTDHILVASLDVPTYRYAKVNAATELYAPLLERAQHLPGVTAAGLMTQVPLDSNFTMRIGLYKTTYGDPKSKPVSVTSAFQAVSPDMQRVFAFQMLRGRYFEPQDTASSEPVIVVNRAFARAFFPEEQDPGKVIGKEVISVGGENSKSAKIVGVLDDFHQASVGGEAAPEVEVNLAQLTPDSGFYTVLEGIAMDLAVRTEREPAQVIPELRAALKQASPELANSRITTMNQIVEDSYGSQMLAARLLEIFAGSALLLCVAGLYGLLAYVVSQRTREMGVRFALGASRGNVMALVMRQAGALVGVGVVLGLVLAYFAGRLVSSYLYGVKAHDGWTLSGVALVLTAAAACAAWLPARRAASVNPVEALRAE</sequence>
<dbReference type="Proteomes" id="UP000290253">
    <property type="component" value="Unassembled WGS sequence"/>
</dbReference>
<dbReference type="RefSeq" id="WP_129209183.1">
    <property type="nucleotide sequence ID" value="NZ_BMGU01000005.1"/>
</dbReference>
<feature type="transmembrane region" description="Helical" evidence="7">
    <location>
        <begin position="815"/>
        <end position="840"/>
    </location>
</feature>
<feature type="transmembrane region" description="Helical" evidence="7">
    <location>
        <begin position="493"/>
        <end position="516"/>
    </location>
</feature>
<feature type="domain" description="MacB-like periplasmic core" evidence="9">
    <location>
        <begin position="560"/>
        <end position="705"/>
    </location>
</feature>
<evidence type="ECO:0000256" key="4">
    <source>
        <dbReference type="ARBA" id="ARBA00022989"/>
    </source>
</evidence>
<dbReference type="InterPro" id="IPR047928">
    <property type="entry name" value="Perm_prefix_1"/>
</dbReference>